<gene>
    <name evidence="3" type="ORF">HMPREF1541_08797</name>
</gene>
<proteinExistence type="predicted"/>
<dbReference type="VEuPathDB" id="FungiDB:HMPREF1541_08797"/>
<dbReference type="InParanoid" id="W2RLB3"/>
<dbReference type="HOGENOM" id="CLU_012494_3_3_1"/>
<dbReference type="PANTHER" id="PTHR48081:SF8">
    <property type="entry name" value="ALPHA_BETA HYDROLASE FOLD-3 DOMAIN-CONTAINING PROTEIN-RELATED"/>
    <property type="match status" value="1"/>
</dbReference>
<dbReference type="InterPro" id="IPR029058">
    <property type="entry name" value="AB_hydrolase_fold"/>
</dbReference>
<protein>
    <recommendedName>
        <fullName evidence="2">Alpha/beta hydrolase fold-3 domain-containing protein</fullName>
    </recommendedName>
</protein>
<evidence type="ECO:0000259" key="2">
    <source>
        <dbReference type="Pfam" id="PF07859"/>
    </source>
</evidence>
<dbReference type="Proteomes" id="UP000030752">
    <property type="component" value="Unassembled WGS sequence"/>
</dbReference>
<dbReference type="SUPFAM" id="SSF53474">
    <property type="entry name" value="alpha/beta-Hydrolases"/>
    <property type="match status" value="1"/>
</dbReference>
<evidence type="ECO:0000256" key="1">
    <source>
        <dbReference type="ARBA" id="ARBA00022801"/>
    </source>
</evidence>
<dbReference type="GeneID" id="19976136"/>
<organism evidence="3 4">
    <name type="scientific">Cyphellophora europaea (strain CBS 101466)</name>
    <name type="common">Phialophora europaea</name>
    <dbReference type="NCBI Taxonomy" id="1220924"/>
    <lineage>
        <taxon>Eukaryota</taxon>
        <taxon>Fungi</taxon>
        <taxon>Dikarya</taxon>
        <taxon>Ascomycota</taxon>
        <taxon>Pezizomycotina</taxon>
        <taxon>Eurotiomycetes</taxon>
        <taxon>Chaetothyriomycetidae</taxon>
        <taxon>Chaetothyriales</taxon>
        <taxon>Cyphellophoraceae</taxon>
        <taxon>Cyphellophora</taxon>
    </lineage>
</organism>
<name>W2RLB3_CYPE1</name>
<sequence>MSAVLYKHFHPIIDFCRSFGPSSPPIAWSLRLRLLLFQPIITLTALITHAPYFLRRKPYTTLRIPTRSGGVRALLYNPRHSATTQPDLRPLHLDLHGGAFAGGNPEANVRFCAHIAATTGCVVVSTTYRIAPIHPFPAAIDDVDDVVSWLHMHAEEALGANPRLMTVGGSSAGGNLAVSSCQGEGCHGRAETAMKGVVTFYAPLELRLPPWEKPHPPSIPQKDPMRVFLPLYDAYARLAGVEHQENPRLSPVVMDVTMVPDDVLLVIPGIDILVHEQETFVERVRKEATEKGLEKRVEVLKIEEAFHGWMELPSFIMEEQRVRVLNRATAWMKEVHRRHGFVAED</sequence>
<dbReference type="AlphaFoldDB" id="W2RLB3"/>
<dbReference type="RefSeq" id="XP_008721337.1">
    <property type="nucleotide sequence ID" value="XM_008723115.1"/>
</dbReference>
<dbReference type="InterPro" id="IPR013094">
    <property type="entry name" value="AB_hydrolase_3"/>
</dbReference>
<feature type="domain" description="Alpha/beta hydrolase fold-3" evidence="2">
    <location>
        <begin position="94"/>
        <end position="310"/>
    </location>
</feature>
<keyword evidence="1" id="KW-0378">Hydrolase</keyword>
<dbReference type="Gene3D" id="3.40.50.1820">
    <property type="entry name" value="alpha/beta hydrolase"/>
    <property type="match status" value="1"/>
</dbReference>
<dbReference type="eggNOG" id="KOG1515">
    <property type="taxonomic scope" value="Eukaryota"/>
</dbReference>
<dbReference type="Pfam" id="PF07859">
    <property type="entry name" value="Abhydrolase_3"/>
    <property type="match status" value="1"/>
</dbReference>
<dbReference type="PANTHER" id="PTHR48081">
    <property type="entry name" value="AB HYDROLASE SUPERFAMILY PROTEIN C4A8.06C"/>
    <property type="match status" value="1"/>
</dbReference>
<reference evidence="3 4" key="1">
    <citation type="submission" date="2013-03" db="EMBL/GenBank/DDBJ databases">
        <title>The Genome Sequence of Phialophora europaea CBS 101466.</title>
        <authorList>
            <consortium name="The Broad Institute Genomics Platform"/>
            <person name="Cuomo C."/>
            <person name="de Hoog S."/>
            <person name="Gorbushina A."/>
            <person name="Walker B."/>
            <person name="Young S.K."/>
            <person name="Zeng Q."/>
            <person name="Gargeya S."/>
            <person name="Fitzgerald M."/>
            <person name="Haas B."/>
            <person name="Abouelleil A."/>
            <person name="Allen A.W."/>
            <person name="Alvarado L."/>
            <person name="Arachchi H.M."/>
            <person name="Berlin A.M."/>
            <person name="Chapman S.B."/>
            <person name="Gainer-Dewar J."/>
            <person name="Goldberg J."/>
            <person name="Griggs A."/>
            <person name="Gujja S."/>
            <person name="Hansen M."/>
            <person name="Howarth C."/>
            <person name="Imamovic A."/>
            <person name="Ireland A."/>
            <person name="Larimer J."/>
            <person name="McCowan C."/>
            <person name="Murphy C."/>
            <person name="Pearson M."/>
            <person name="Poon T.W."/>
            <person name="Priest M."/>
            <person name="Roberts A."/>
            <person name="Saif S."/>
            <person name="Shea T."/>
            <person name="Sisk P."/>
            <person name="Sykes S."/>
            <person name="Wortman J."/>
            <person name="Nusbaum C."/>
            <person name="Birren B."/>
        </authorList>
    </citation>
    <scope>NUCLEOTIDE SEQUENCE [LARGE SCALE GENOMIC DNA]</scope>
    <source>
        <strain evidence="3 4">CBS 101466</strain>
    </source>
</reference>
<dbReference type="EMBL" id="KB822725">
    <property type="protein sequence ID" value="ETN36519.1"/>
    <property type="molecule type" value="Genomic_DNA"/>
</dbReference>
<keyword evidence="4" id="KW-1185">Reference proteome</keyword>
<dbReference type="OrthoDB" id="408631at2759"/>
<dbReference type="InterPro" id="IPR050300">
    <property type="entry name" value="GDXG_lipolytic_enzyme"/>
</dbReference>
<evidence type="ECO:0000313" key="3">
    <source>
        <dbReference type="EMBL" id="ETN36519.1"/>
    </source>
</evidence>
<dbReference type="GO" id="GO:0016787">
    <property type="term" value="F:hydrolase activity"/>
    <property type="evidence" value="ECO:0007669"/>
    <property type="project" value="UniProtKB-KW"/>
</dbReference>
<dbReference type="STRING" id="1220924.W2RLB3"/>
<accession>W2RLB3</accession>
<evidence type="ECO:0000313" key="4">
    <source>
        <dbReference type="Proteomes" id="UP000030752"/>
    </source>
</evidence>